<accession>E0NLW3</accession>
<dbReference type="EMBL" id="AEEH01000043">
    <property type="protein sequence ID" value="EFM25304.1"/>
    <property type="molecule type" value="Genomic_DNA"/>
</dbReference>
<evidence type="ECO:0000313" key="2">
    <source>
        <dbReference type="Proteomes" id="UP000003280"/>
    </source>
</evidence>
<evidence type="ECO:0008006" key="3">
    <source>
        <dbReference type="Google" id="ProtNLM"/>
    </source>
</evidence>
<organism evidence="1 2">
    <name type="scientific">Peptoniphilus duerdenii ATCC BAA-1640</name>
    <dbReference type="NCBI Taxonomy" id="862517"/>
    <lineage>
        <taxon>Bacteria</taxon>
        <taxon>Bacillati</taxon>
        <taxon>Bacillota</taxon>
        <taxon>Tissierellia</taxon>
        <taxon>Tissierellales</taxon>
        <taxon>Peptoniphilaceae</taxon>
        <taxon>Peptoniphilus</taxon>
    </lineage>
</organism>
<dbReference type="STRING" id="862517.HMPREF9225_1193"/>
<proteinExistence type="predicted"/>
<comment type="caution">
    <text evidence="1">The sequence shown here is derived from an EMBL/GenBank/DDBJ whole genome shotgun (WGS) entry which is preliminary data.</text>
</comment>
<dbReference type="Gene3D" id="3.40.50.1820">
    <property type="entry name" value="alpha/beta hydrolase"/>
    <property type="match status" value="1"/>
</dbReference>
<dbReference type="Proteomes" id="UP000003280">
    <property type="component" value="Unassembled WGS sequence"/>
</dbReference>
<dbReference type="OrthoDB" id="1643507at2"/>
<dbReference type="eggNOG" id="COG0596">
    <property type="taxonomic scope" value="Bacteria"/>
</dbReference>
<evidence type="ECO:0000313" key="1">
    <source>
        <dbReference type="EMBL" id="EFM25304.1"/>
    </source>
</evidence>
<reference evidence="1 2" key="1">
    <citation type="submission" date="2010-07" db="EMBL/GenBank/DDBJ databases">
        <authorList>
            <person name="Muzny D."/>
            <person name="Qin X."/>
            <person name="Deng J."/>
            <person name="Jiang H."/>
            <person name="Liu Y."/>
            <person name="Qu J."/>
            <person name="Song X.-Z."/>
            <person name="Zhang L."/>
            <person name="Thornton R."/>
            <person name="Coyle M."/>
            <person name="Francisco L."/>
            <person name="Jackson L."/>
            <person name="Javaid M."/>
            <person name="Korchina V."/>
            <person name="Kovar C."/>
            <person name="Mata R."/>
            <person name="Mathew T."/>
            <person name="Ngo R."/>
            <person name="Nguyen L."/>
            <person name="Nguyen N."/>
            <person name="Okwuonu G."/>
            <person name="Ongeri F."/>
            <person name="Pham C."/>
            <person name="Simmons D."/>
            <person name="Wilczek-Boney K."/>
            <person name="Hale W."/>
            <person name="Jakkamsetti A."/>
            <person name="Pham P."/>
            <person name="Ruth R."/>
            <person name="San Lucas F."/>
            <person name="Warren J."/>
            <person name="Zhang J."/>
            <person name="Zhao Z."/>
            <person name="Zhou C."/>
            <person name="Zhu D."/>
            <person name="Lee S."/>
            <person name="Bess C."/>
            <person name="Blankenburg K."/>
            <person name="Forbes L."/>
            <person name="Fu Q."/>
            <person name="Gubbala S."/>
            <person name="Hirani K."/>
            <person name="Jayaseelan J.C."/>
            <person name="Lara F."/>
            <person name="Munidasa M."/>
            <person name="Palculict T."/>
            <person name="Patil S."/>
            <person name="Pu L.-L."/>
            <person name="Saada N."/>
            <person name="Tang L."/>
            <person name="Weissenberger G."/>
            <person name="Zhu Y."/>
            <person name="Hemphill L."/>
            <person name="Shang Y."/>
            <person name="Youmans B."/>
            <person name="Ayvaz T."/>
            <person name="Ross M."/>
            <person name="Santibanez J."/>
            <person name="Aqrawi P."/>
            <person name="Gross S."/>
            <person name="Joshi V."/>
            <person name="Fowler G."/>
            <person name="Nazareth L."/>
            <person name="Reid J."/>
            <person name="Worley K."/>
            <person name="Petrosino J."/>
            <person name="Highlander S."/>
            <person name="Gibbs R."/>
        </authorList>
    </citation>
    <scope>NUCLEOTIDE SEQUENCE [LARGE SCALE GENOMIC DNA]</scope>
    <source>
        <strain evidence="1 2">ATCC BAA-1640</strain>
    </source>
</reference>
<dbReference type="AlphaFoldDB" id="E0NLW3"/>
<gene>
    <name evidence="1" type="ORF">HMPREF9225_1193</name>
</gene>
<dbReference type="RefSeq" id="WP_008902007.1">
    <property type="nucleotide sequence ID" value="NZ_GL397071.1"/>
</dbReference>
<keyword evidence="2" id="KW-1185">Reference proteome</keyword>
<dbReference type="InterPro" id="IPR029058">
    <property type="entry name" value="AB_hydrolase_fold"/>
</dbReference>
<dbReference type="SUPFAM" id="SSF53474">
    <property type="entry name" value="alpha/beta-Hydrolases"/>
    <property type="match status" value="1"/>
</dbReference>
<dbReference type="HOGENOM" id="CLU_076818_0_0_9"/>
<protein>
    <recommendedName>
        <fullName evidence="3">Serine aminopeptidase S33 domain-containing protein</fullName>
    </recommendedName>
</protein>
<name>E0NLW3_9FIRM</name>
<sequence length="246" mass="28097">MKFLDINNENKNVVLLIHPISFTPQEMKKMVADNLSNDYRYIIPELSGHGSSTEKFESAESEAEKIAELLLQNNIEEIDLSFAPSIGGAILLYLLNDKRINIKKCIFEGCSLAQKARFLEMIVRKTVLGYHKKSKKDRNFALQFVAKETGEELAEVIADTFIGLDEGSIKNIIHTCAFVKIPDLSKEDQKKCIFCYGSKDYNLKDAKKIMPRKLGESKLKIWEGYNHCERIAKDNEAYCKFLESEI</sequence>